<feature type="region of interest" description="Disordered" evidence="8">
    <location>
        <begin position="22"/>
        <end position="48"/>
    </location>
</feature>
<dbReference type="CTD" id="9815322"/>
<dbReference type="GO" id="GO:0000301">
    <property type="term" value="P:retrograde transport, vesicle recycling within Golgi"/>
    <property type="evidence" value="ECO:0007669"/>
    <property type="project" value="TreeGrafter"/>
</dbReference>
<dbReference type="RefSeq" id="XP_003100646.2">
    <property type="nucleotide sequence ID" value="XM_003100598.2"/>
</dbReference>
<dbReference type="Proteomes" id="UP000483820">
    <property type="component" value="Chromosome I"/>
</dbReference>
<dbReference type="InterPro" id="IPR019177">
    <property type="entry name" value="Golgin_subfamily_A_member_5"/>
</dbReference>
<evidence type="ECO:0000256" key="3">
    <source>
        <dbReference type="ARBA" id="ARBA00022989"/>
    </source>
</evidence>
<keyword evidence="5 7" id="KW-0175">Coiled coil</keyword>
<feature type="transmembrane region" description="Helical" evidence="9">
    <location>
        <begin position="528"/>
        <end position="548"/>
    </location>
</feature>
<dbReference type="GO" id="GO:0007030">
    <property type="term" value="P:Golgi organization"/>
    <property type="evidence" value="ECO:0007669"/>
    <property type="project" value="InterPro"/>
</dbReference>
<evidence type="ECO:0000256" key="2">
    <source>
        <dbReference type="ARBA" id="ARBA00022692"/>
    </source>
</evidence>
<sequence>MSWLSKVTDIAGAAENLLNKLDEKTGDAIQQARDSKPRTRHGSTASIPATVISMPEQVITEDFGRPAPSIPSRAQSDYTGAGWRSGGRNYEQSSSSTQPGGTAASESWTMVLNSNAVKNAQREDDTRSQRSVGGRSVASIRTTSEFAGTDSSPNFKSQLFAKDSQISVLKTKLAESERKLEKRSQDYYEMKAEKEMLEKRVENQKVSNQEVDTLQELKLARQKAQDQKEKAVDECNMHKRKIVGLEEEIRAMVEQLRLAKFNLNENKKEFDEYKNKAQKILTAKEKLVESLKSEQGIGSSDRPVHLLQAEVEEIRVERDLTKADLESAQLQVYTLRSDMEELEAQIRDLQSQLSDQKRTHLEEKQTWDSTIGLLNEKVECSRIENEFTKQEMKRLGDQYQSKMIEKETDWRKQINEMRARMRDEQTKQEDDGTTQLSDMLLQKQQQLEDVLRTNQVLNVRLERLQKATNRETSIPIDGQTSGSPMHTSPSHPLLSNINHPQTRNALQTVDSTAFKLLSMLRGHPSARLFFVLYFIMMHLWLFFIVLTYTPEIH</sequence>
<evidence type="ECO:0000256" key="5">
    <source>
        <dbReference type="ARBA" id="ARBA00023054"/>
    </source>
</evidence>
<feature type="compositionally biased region" description="Polar residues" evidence="8">
    <location>
        <begin position="90"/>
        <end position="118"/>
    </location>
</feature>
<evidence type="ECO:0000256" key="6">
    <source>
        <dbReference type="ARBA" id="ARBA00023136"/>
    </source>
</evidence>
<gene>
    <name evidence="10" type="ORF">GCK72_000031</name>
</gene>
<dbReference type="GO" id="GO:0031985">
    <property type="term" value="C:Golgi cisterna"/>
    <property type="evidence" value="ECO:0007669"/>
    <property type="project" value="TreeGrafter"/>
</dbReference>
<feature type="region of interest" description="Disordered" evidence="8">
    <location>
        <begin position="62"/>
        <end position="137"/>
    </location>
</feature>
<keyword evidence="4" id="KW-0333">Golgi apparatus</keyword>
<reference evidence="10 11" key="1">
    <citation type="submission" date="2019-12" db="EMBL/GenBank/DDBJ databases">
        <title>Chromosome-level assembly of the Caenorhabditis remanei genome.</title>
        <authorList>
            <person name="Teterina A.A."/>
            <person name="Willis J.H."/>
            <person name="Phillips P.C."/>
        </authorList>
    </citation>
    <scope>NUCLEOTIDE SEQUENCE [LARGE SCALE GENOMIC DNA]</scope>
    <source>
        <strain evidence="10 11">PX506</strain>
        <tissue evidence="10">Whole organism</tissue>
    </source>
</reference>
<keyword evidence="2 9" id="KW-0812">Transmembrane</keyword>
<organism evidence="10 11">
    <name type="scientific">Caenorhabditis remanei</name>
    <name type="common">Caenorhabditis vulgaris</name>
    <dbReference type="NCBI Taxonomy" id="31234"/>
    <lineage>
        <taxon>Eukaryota</taxon>
        <taxon>Metazoa</taxon>
        <taxon>Ecdysozoa</taxon>
        <taxon>Nematoda</taxon>
        <taxon>Chromadorea</taxon>
        <taxon>Rhabditida</taxon>
        <taxon>Rhabditina</taxon>
        <taxon>Rhabditomorpha</taxon>
        <taxon>Rhabditoidea</taxon>
        <taxon>Rhabditidae</taxon>
        <taxon>Peloderinae</taxon>
        <taxon>Caenorhabditis</taxon>
    </lineage>
</organism>
<dbReference type="Pfam" id="PF09787">
    <property type="entry name" value="Golgin_A5"/>
    <property type="match status" value="1"/>
</dbReference>
<evidence type="ECO:0000256" key="9">
    <source>
        <dbReference type="SAM" id="Phobius"/>
    </source>
</evidence>
<keyword evidence="6 9" id="KW-0472">Membrane</keyword>
<dbReference type="PANTHER" id="PTHR13815">
    <property type="entry name" value="GOLGIN-84"/>
    <property type="match status" value="1"/>
</dbReference>
<evidence type="ECO:0000256" key="1">
    <source>
        <dbReference type="ARBA" id="ARBA00004409"/>
    </source>
</evidence>
<evidence type="ECO:0000256" key="7">
    <source>
        <dbReference type="SAM" id="Coils"/>
    </source>
</evidence>
<dbReference type="EMBL" id="WUAV01000001">
    <property type="protein sequence ID" value="KAF1768219.1"/>
    <property type="molecule type" value="Genomic_DNA"/>
</dbReference>
<evidence type="ECO:0000256" key="4">
    <source>
        <dbReference type="ARBA" id="ARBA00023034"/>
    </source>
</evidence>
<dbReference type="GO" id="GO:0000139">
    <property type="term" value="C:Golgi membrane"/>
    <property type="evidence" value="ECO:0007669"/>
    <property type="project" value="UniProtKB-SubCell"/>
</dbReference>
<evidence type="ECO:0000256" key="8">
    <source>
        <dbReference type="SAM" id="MobiDB-lite"/>
    </source>
</evidence>
<comment type="subcellular location">
    <subcellularLocation>
        <location evidence="1">Golgi apparatus membrane</location>
        <topology evidence="1">Single-pass type IV membrane protein</topology>
    </subcellularLocation>
</comment>
<evidence type="ECO:0000313" key="10">
    <source>
        <dbReference type="EMBL" id="KAF1768219.1"/>
    </source>
</evidence>
<evidence type="ECO:0000313" key="11">
    <source>
        <dbReference type="Proteomes" id="UP000483820"/>
    </source>
</evidence>
<name>A0A6A5HL27_CAERE</name>
<feature type="coiled-coil region" evidence="7">
    <location>
        <begin position="166"/>
        <end position="359"/>
    </location>
</feature>
<accession>A0A6A5HL27</accession>
<keyword evidence="3 9" id="KW-1133">Transmembrane helix</keyword>
<comment type="caution">
    <text evidence="10">The sequence shown here is derived from an EMBL/GenBank/DDBJ whole genome shotgun (WGS) entry which is preliminary data.</text>
</comment>
<dbReference type="AlphaFoldDB" id="A0A6A5HL27"/>
<dbReference type="PANTHER" id="PTHR13815:SF7">
    <property type="entry name" value="GOLGIN SUBFAMILY A MEMBER 5"/>
    <property type="match status" value="1"/>
</dbReference>
<dbReference type="GeneID" id="9815322"/>
<dbReference type="KEGG" id="crq:GCK72_000031"/>
<proteinExistence type="predicted"/>
<protein>
    <submittedName>
        <fullName evidence="10">Uncharacterized protein</fullName>
    </submittedName>
</protein>